<dbReference type="EMBL" id="JAIVGD010000003">
    <property type="protein sequence ID" value="KAH0776786.1"/>
    <property type="molecule type" value="Genomic_DNA"/>
</dbReference>
<evidence type="ECO:0008006" key="3">
    <source>
        <dbReference type="Google" id="ProtNLM"/>
    </source>
</evidence>
<organism evidence="1 2">
    <name type="scientific">Solanum tuberosum</name>
    <name type="common">Potato</name>
    <dbReference type="NCBI Taxonomy" id="4113"/>
    <lineage>
        <taxon>Eukaryota</taxon>
        <taxon>Viridiplantae</taxon>
        <taxon>Streptophyta</taxon>
        <taxon>Embryophyta</taxon>
        <taxon>Tracheophyta</taxon>
        <taxon>Spermatophyta</taxon>
        <taxon>Magnoliopsida</taxon>
        <taxon>eudicotyledons</taxon>
        <taxon>Gunneridae</taxon>
        <taxon>Pentapetalae</taxon>
        <taxon>asterids</taxon>
        <taxon>lamiids</taxon>
        <taxon>Solanales</taxon>
        <taxon>Solanaceae</taxon>
        <taxon>Solanoideae</taxon>
        <taxon>Solaneae</taxon>
        <taxon>Solanum</taxon>
    </lineage>
</organism>
<name>A0ABQ7W7R2_SOLTU</name>
<evidence type="ECO:0000313" key="2">
    <source>
        <dbReference type="Proteomes" id="UP000826656"/>
    </source>
</evidence>
<accession>A0ABQ7W7R2</accession>
<gene>
    <name evidence="1" type="ORF">KY290_008197</name>
</gene>
<keyword evidence="2" id="KW-1185">Reference proteome</keyword>
<comment type="caution">
    <text evidence="1">The sequence shown here is derived from an EMBL/GenBank/DDBJ whole genome shotgun (WGS) entry which is preliminary data.</text>
</comment>
<evidence type="ECO:0000313" key="1">
    <source>
        <dbReference type="EMBL" id="KAH0776786.1"/>
    </source>
</evidence>
<proteinExistence type="predicted"/>
<reference evidence="1 2" key="1">
    <citation type="journal article" date="2021" name="bioRxiv">
        <title>Chromosome-scale and haplotype-resolved genome assembly of a tetraploid potato cultivar.</title>
        <authorList>
            <person name="Sun H."/>
            <person name="Jiao W.-B."/>
            <person name="Krause K."/>
            <person name="Campoy J.A."/>
            <person name="Goel M."/>
            <person name="Folz-Donahue K."/>
            <person name="Kukat C."/>
            <person name="Huettel B."/>
            <person name="Schneeberger K."/>
        </authorList>
    </citation>
    <scope>NUCLEOTIDE SEQUENCE [LARGE SCALE GENOMIC DNA]</scope>
    <source>
        <strain evidence="1">SolTubOtavaFocal</strain>
        <tissue evidence="1">Leaves</tissue>
    </source>
</reference>
<sequence length="84" mass="9516">MQQQQLTSGAVQEAIHFQLGKRKSNQTVLPGQWRFYRPHPKKPMVEGARKIPGRPRLIYDQSQQATVLQVPHVATHAPPHEAST</sequence>
<dbReference type="Proteomes" id="UP000826656">
    <property type="component" value="Unassembled WGS sequence"/>
</dbReference>
<protein>
    <recommendedName>
        <fullName evidence="3">Integrase core domain containing protein</fullName>
    </recommendedName>
</protein>